<proteinExistence type="predicted"/>
<name>A0ABY0ITW8_9RHOO</name>
<dbReference type="Proteomes" id="UP000292136">
    <property type="component" value="Unassembled WGS sequence"/>
</dbReference>
<protein>
    <recommendedName>
        <fullName evidence="4">Transglutaminase-like domain-containing protein</fullName>
    </recommendedName>
</protein>
<dbReference type="RefSeq" id="WP_207222198.1">
    <property type="nucleotide sequence ID" value="NZ_SHKM01000001.1"/>
</dbReference>
<feature type="signal peptide" evidence="1">
    <location>
        <begin position="1"/>
        <end position="19"/>
    </location>
</feature>
<evidence type="ECO:0008006" key="4">
    <source>
        <dbReference type="Google" id="ProtNLM"/>
    </source>
</evidence>
<keyword evidence="3" id="KW-1185">Reference proteome</keyword>
<organism evidence="2 3">
    <name type="scientific">Azospira oryzae</name>
    <dbReference type="NCBI Taxonomy" id="146939"/>
    <lineage>
        <taxon>Bacteria</taxon>
        <taxon>Pseudomonadati</taxon>
        <taxon>Pseudomonadota</taxon>
        <taxon>Betaproteobacteria</taxon>
        <taxon>Rhodocyclales</taxon>
        <taxon>Rhodocyclaceae</taxon>
        <taxon>Azospira</taxon>
    </lineage>
</organism>
<accession>A0ABY0ITW8</accession>
<dbReference type="EMBL" id="SHKM01000001">
    <property type="protein sequence ID" value="RZT90537.1"/>
    <property type="molecule type" value="Genomic_DNA"/>
</dbReference>
<keyword evidence="1" id="KW-0732">Signal</keyword>
<evidence type="ECO:0000256" key="1">
    <source>
        <dbReference type="SAM" id="SignalP"/>
    </source>
</evidence>
<evidence type="ECO:0000313" key="2">
    <source>
        <dbReference type="EMBL" id="RZT90537.1"/>
    </source>
</evidence>
<sequence>MKVLVAALLALGLPLGAAAEPVGLCYNYGCTVQTEVEVSRAQLDAIGRDMLKARDAESERRFLAEAVARLYRIAGTQTPIWRDKGGNSEDDAVEGRMDCIDHSTNTTHFIELLAGRGWLRYHTLLPRQMRRRGLIFDHWTAAIEDGNGEKFAVDSWFFDYGETPAVIPFEDWLDGRDPEARHRVAEAVQEQMERQVKQ</sequence>
<evidence type="ECO:0000313" key="3">
    <source>
        <dbReference type="Proteomes" id="UP000292136"/>
    </source>
</evidence>
<reference evidence="2 3" key="1">
    <citation type="submission" date="2019-02" db="EMBL/GenBank/DDBJ databases">
        <title>Genomic Encyclopedia of Type Strains, Phase IV (KMG-IV): sequencing the most valuable type-strain genomes for metagenomic binning, comparative biology and taxonomic classification.</title>
        <authorList>
            <person name="Goeker M."/>
        </authorList>
    </citation>
    <scope>NUCLEOTIDE SEQUENCE [LARGE SCALE GENOMIC DNA]</scope>
    <source>
        <strain evidence="2 3">DSM 21223</strain>
    </source>
</reference>
<feature type="chain" id="PRO_5045581458" description="Transglutaminase-like domain-containing protein" evidence="1">
    <location>
        <begin position="20"/>
        <end position="198"/>
    </location>
</feature>
<gene>
    <name evidence="2" type="ORF">EV678_1355</name>
</gene>
<comment type="caution">
    <text evidence="2">The sequence shown here is derived from an EMBL/GenBank/DDBJ whole genome shotgun (WGS) entry which is preliminary data.</text>
</comment>